<keyword evidence="2" id="KW-0732">Signal</keyword>
<evidence type="ECO:0000313" key="3">
    <source>
        <dbReference type="EMBL" id="NLH34768.1"/>
    </source>
</evidence>
<organism evidence="3 4">
    <name type="scientific">Pseudolactococcus chungangensis</name>
    <dbReference type="NCBI Taxonomy" id="451457"/>
    <lineage>
        <taxon>Bacteria</taxon>
        <taxon>Bacillati</taxon>
        <taxon>Bacillota</taxon>
        <taxon>Bacilli</taxon>
        <taxon>Lactobacillales</taxon>
        <taxon>Streptococcaceae</taxon>
        <taxon>Pseudolactococcus</taxon>
    </lineage>
</organism>
<evidence type="ECO:0000313" key="4">
    <source>
        <dbReference type="Proteomes" id="UP000559962"/>
    </source>
</evidence>
<keyword evidence="1" id="KW-0812">Transmembrane</keyword>
<protein>
    <submittedName>
        <fullName evidence="3">LPXTG cell wall anchor domain-containing protein</fullName>
    </submittedName>
</protein>
<sequence>MKKIVKFLLLALLVLTSATSSRIFAAETRGEFVVQKNAKPAPTPSLPTTSGVVSSSKLPVTGEQVATWSLFLGLILVAVVLFFLIMRRLKENEPSQPQP</sequence>
<evidence type="ECO:0000256" key="1">
    <source>
        <dbReference type="SAM" id="Phobius"/>
    </source>
</evidence>
<feature type="signal peptide" evidence="2">
    <location>
        <begin position="1"/>
        <end position="25"/>
    </location>
</feature>
<comment type="caution">
    <text evidence="3">The sequence shown here is derived from an EMBL/GenBank/DDBJ whole genome shotgun (WGS) entry which is preliminary data.</text>
</comment>
<name>A0A847IZE9_9LACT</name>
<keyword evidence="1" id="KW-1133">Transmembrane helix</keyword>
<dbReference type="EMBL" id="JAAYVO010000022">
    <property type="protein sequence ID" value="NLH34768.1"/>
    <property type="molecule type" value="Genomic_DNA"/>
</dbReference>
<keyword evidence="1" id="KW-0472">Membrane</keyword>
<gene>
    <name evidence="3" type="ORF">GX453_01870</name>
</gene>
<dbReference type="NCBIfam" id="TIGR01167">
    <property type="entry name" value="LPXTG_anchor"/>
    <property type="match status" value="1"/>
</dbReference>
<evidence type="ECO:0000256" key="2">
    <source>
        <dbReference type="SAM" id="SignalP"/>
    </source>
</evidence>
<proteinExistence type="predicted"/>
<feature type="chain" id="PRO_5032553004" evidence="2">
    <location>
        <begin position="26"/>
        <end position="99"/>
    </location>
</feature>
<feature type="transmembrane region" description="Helical" evidence="1">
    <location>
        <begin position="65"/>
        <end position="86"/>
    </location>
</feature>
<dbReference type="AlphaFoldDB" id="A0A847IZE9"/>
<dbReference type="Proteomes" id="UP000559962">
    <property type="component" value="Unassembled WGS sequence"/>
</dbReference>
<accession>A0A847IZE9</accession>
<reference evidence="3 4" key="1">
    <citation type="journal article" date="2020" name="Biotechnol. Biofuels">
        <title>New insights from the biogas microbiome by comprehensive genome-resolved metagenomics of nearly 1600 species originating from multiple anaerobic digesters.</title>
        <authorList>
            <person name="Campanaro S."/>
            <person name="Treu L."/>
            <person name="Rodriguez-R L.M."/>
            <person name="Kovalovszki A."/>
            <person name="Ziels R.M."/>
            <person name="Maus I."/>
            <person name="Zhu X."/>
            <person name="Kougias P.G."/>
            <person name="Basile A."/>
            <person name="Luo G."/>
            <person name="Schluter A."/>
            <person name="Konstantinidis K.T."/>
            <person name="Angelidaki I."/>
        </authorList>
    </citation>
    <scope>NUCLEOTIDE SEQUENCE [LARGE SCALE GENOMIC DNA]</scope>
    <source>
        <strain evidence="3">AS27yjCOA_61</strain>
    </source>
</reference>